<sequence>MSADALRTQNRQLRERIDYLLVDNDQYRRALANRGAQ</sequence>
<dbReference type="AlphaFoldDB" id="A0A1N7SEH4"/>
<proteinExistence type="predicted"/>
<dbReference type="Proteomes" id="UP000195569">
    <property type="component" value="Unassembled WGS sequence"/>
</dbReference>
<evidence type="ECO:0000313" key="1">
    <source>
        <dbReference type="EMBL" id="SIT45734.1"/>
    </source>
</evidence>
<gene>
    <name evidence="1" type="ORF">BN2476_470137</name>
</gene>
<protein>
    <submittedName>
        <fullName evidence="1">Uncharacterized protein</fullName>
    </submittedName>
</protein>
<organism evidence="1 2">
    <name type="scientific">Paraburkholderia piptadeniae</name>
    <dbReference type="NCBI Taxonomy" id="1701573"/>
    <lineage>
        <taxon>Bacteria</taxon>
        <taxon>Pseudomonadati</taxon>
        <taxon>Pseudomonadota</taxon>
        <taxon>Betaproteobacteria</taxon>
        <taxon>Burkholderiales</taxon>
        <taxon>Burkholderiaceae</taxon>
        <taxon>Paraburkholderia</taxon>
    </lineage>
</organism>
<dbReference type="EMBL" id="CYGY02000047">
    <property type="protein sequence ID" value="SIT45734.1"/>
    <property type="molecule type" value="Genomic_DNA"/>
</dbReference>
<evidence type="ECO:0000313" key="2">
    <source>
        <dbReference type="Proteomes" id="UP000195569"/>
    </source>
</evidence>
<reference evidence="1" key="1">
    <citation type="submission" date="2016-12" db="EMBL/GenBank/DDBJ databases">
        <authorList>
            <person name="Moulin L."/>
        </authorList>
    </citation>
    <scope>NUCLEOTIDE SEQUENCE [LARGE SCALE GENOMIC DNA]</scope>
    <source>
        <strain evidence="1">STM 7183</strain>
    </source>
</reference>
<accession>A0A1N7SEH4</accession>
<name>A0A1N7SEH4_9BURK</name>
<keyword evidence="2" id="KW-1185">Reference proteome</keyword>
<comment type="caution">
    <text evidence="1">The sequence shown here is derived from an EMBL/GenBank/DDBJ whole genome shotgun (WGS) entry which is preliminary data.</text>
</comment>